<dbReference type="RefSeq" id="WP_183128208.1">
    <property type="nucleotide sequence ID" value="NZ_RFAQ01000149.1"/>
</dbReference>
<proteinExistence type="predicted"/>
<dbReference type="EMBL" id="RFAQ01000149">
    <property type="protein sequence ID" value="RMC91038.1"/>
    <property type="molecule type" value="Genomic_DNA"/>
</dbReference>
<name>A0A3M0RY23_9CLOT</name>
<feature type="compositionally biased region" description="Basic residues" evidence="1">
    <location>
        <begin position="72"/>
        <end position="93"/>
    </location>
</feature>
<evidence type="ECO:0000256" key="1">
    <source>
        <dbReference type="SAM" id="MobiDB-lite"/>
    </source>
</evidence>
<protein>
    <submittedName>
        <fullName evidence="2">Uncharacterized protein</fullName>
    </submittedName>
</protein>
<dbReference type="AlphaFoldDB" id="A0A3M0RY23"/>
<organism evidence="2 3">
    <name type="scientific">Clostridium autoethanogenum</name>
    <dbReference type="NCBI Taxonomy" id="84023"/>
    <lineage>
        <taxon>Bacteria</taxon>
        <taxon>Bacillati</taxon>
        <taxon>Bacillota</taxon>
        <taxon>Clostridia</taxon>
        <taxon>Eubacteriales</taxon>
        <taxon>Clostridiaceae</taxon>
        <taxon>Clostridium</taxon>
    </lineage>
</organism>
<evidence type="ECO:0000313" key="2">
    <source>
        <dbReference type="EMBL" id="RMC91038.1"/>
    </source>
</evidence>
<gene>
    <name evidence="2" type="ORF">D9O40_21910</name>
</gene>
<feature type="region of interest" description="Disordered" evidence="1">
    <location>
        <begin position="34"/>
        <end position="93"/>
    </location>
</feature>
<accession>A0A3M0RY23</accession>
<dbReference type="Proteomes" id="UP000277999">
    <property type="component" value="Unassembled WGS sequence"/>
</dbReference>
<comment type="caution">
    <text evidence="2">The sequence shown here is derived from an EMBL/GenBank/DDBJ whole genome shotgun (WGS) entry which is preliminary data.</text>
</comment>
<feature type="non-terminal residue" evidence="2">
    <location>
        <position position="1"/>
    </location>
</feature>
<feature type="compositionally biased region" description="Basic and acidic residues" evidence="1">
    <location>
        <begin position="45"/>
        <end position="71"/>
    </location>
</feature>
<evidence type="ECO:0000313" key="3">
    <source>
        <dbReference type="Proteomes" id="UP000277999"/>
    </source>
</evidence>
<reference evidence="2 3" key="1">
    <citation type="submission" date="2018-10" db="EMBL/GenBank/DDBJ databases">
        <title>Genome-centric metagenomics revealed C2 chemical producing, CO utilizing Clostridium with novel acetogenic gene cluster.</title>
        <authorList>
            <person name="Kang H."/>
            <person name="Park B."/>
            <person name="Choi I.G."/>
            <person name="Chang I.S."/>
        </authorList>
    </citation>
    <scope>NUCLEOTIDE SEQUENCE [LARGE SCALE GENOMIC DNA]</scope>
    <source>
        <strain evidence="2 3">H21-9</strain>
    </source>
</reference>
<sequence length="93" mass="10987">VNKELAAVEERELINYVRQGKKRQTIKDLFLKSINKLGDQTPPDPLEKDELKIKKNKEELGDTSTEREGKEKKKKKKTKKKKKKKNKKIKKKK</sequence>